<feature type="domain" description="Bacterial sugar transferase" evidence="3">
    <location>
        <begin position="49"/>
        <end position="224"/>
    </location>
</feature>
<dbReference type="EC" id="2.7.8.6" evidence="4"/>
<proteinExistence type="inferred from homology"/>
<dbReference type="InterPro" id="IPR003362">
    <property type="entry name" value="Bact_transf"/>
</dbReference>
<keyword evidence="2" id="KW-1133">Transmembrane helix</keyword>
<dbReference type="STRING" id="1209989.TepRe1_1777"/>
<evidence type="ECO:0000256" key="2">
    <source>
        <dbReference type="SAM" id="Phobius"/>
    </source>
</evidence>
<dbReference type="AlphaFoldDB" id="F4LXA9"/>
<organism evidence="4 5">
    <name type="scientific">Tepidanaerobacter acetatoxydans (strain DSM 21804 / JCM 16047 / Re1)</name>
    <dbReference type="NCBI Taxonomy" id="1209989"/>
    <lineage>
        <taxon>Bacteria</taxon>
        <taxon>Bacillati</taxon>
        <taxon>Bacillota</taxon>
        <taxon>Clostridia</taxon>
        <taxon>Thermosediminibacterales</taxon>
        <taxon>Tepidanaerobacteraceae</taxon>
        <taxon>Tepidanaerobacter</taxon>
    </lineage>
</organism>
<accession>L0S4J1</accession>
<evidence type="ECO:0000259" key="3">
    <source>
        <dbReference type="Pfam" id="PF02397"/>
    </source>
</evidence>
<feature type="transmembrane region" description="Helical" evidence="2">
    <location>
        <begin position="54"/>
        <end position="75"/>
    </location>
</feature>
<keyword evidence="2" id="KW-0812">Transmembrane</keyword>
<protein>
    <submittedName>
        <fullName evidence="4">Undecaprenyl-phosphate galactose phosphotransferase</fullName>
        <ecNumber evidence="4">2.7.8.6</ecNumber>
    </submittedName>
</protein>
<dbReference type="PANTHER" id="PTHR30576">
    <property type="entry name" value="COLANIC BIOSYNTHESIS UDP-GLUCOSE LIPID CARRIER TRANSFERASE"/>
    <property type="match status" value="1"/>
</dbReference>
<dbReference type="Proteomes" id="UP000010802">
    <property type="component" value="Chromosome"/>
</dbReference>
<dbReference type="PATRIC" id="fig|1209989.3.peg.2215"/>
<accession>F4LXA9</accession>
<dbReference type="Pfam" id="PF02397">
    <property type="entry name" value="Bac_transf"/>
    <property type="match status" value="1"/>
</dbReference>
<keyword evidence="2" id="KW-0472">Membrane</keyword>
<sequence length="247" mass="28337">MLAIIADTEKLIKTLKVLWNIMANIELNSNKTITNLTPQQGGLYRRYFKRPIDFTLSLLAIIALSPVLAIIAIIVKVNLGSPVIFRQERPGLNEKIFTLYKFRTMTDKRDQNGDLLPDEVRLTNFGKFLRSTSLDELPELFNILKGDMSIVGPRPLLVQYLPLYNDHQRRRHEVRPGLSGLAQVNGRNAISWEEKFDLDVKYVENVSFFGDLKIIFKTVVKVIKREGINKDANMTMEPFRGSKNFNV</sequence>
<name>F4LXA9_TEPAE</name>
<keyword evidence="5" id="KW-1185">Reference proteome</keyword>
<gene>
    <name evidence="4" type="ordered locus">TEPIRE1_1916</name>
</gene>
<evidence type="ECO:0000313" key="4">
    <source>
        <dbReference type="EMBL" id="CCP26732.1"/>
    </source>
</evidence>
<reference evidence="5" key="1">
    <citation type="journal article" date="2013" name="Genome Announc.">
        <title>First genome sequence of a syntrophic acetate-oxidizing bacterium, Tepidanaerobacter acetatoxydans strain Re1.</title>
        <authorList>
            <person name="Manzoor S."/>
            <person name="Bongcam-Rudloff E."/>
            <person name="Schnurer A."/>
            <person name="Muller B."/>
        </authorList>
    </citation>
    <scope>NUCLEOTIDE SEQUENCE [LARGE SCALE GENOMIC DNA]</scope>
    <source>
        <strain evidence="5">Re1</strain>
    </source>
</reference>
<dbReference type="OrthoDB" id="9808602at2"/>
<evidence type="ECO:0000313" key="5">
    <source>
        <dbReference type="Proteomes" id="UP000010802"/>
    </source>
</evidence>
<dbReference type="HOGENOM" id="CLU_024920_1_4_9"/>
<dbReference type="PANTHER" id="PTHR30576:SF8">
    <property type="entry name" value="UNDECAPRENYL-PHOSPHATE GALACTOSE PHOSPHOTRANSFERASE"/>
    <property type="match status" value="1"/>
</dbReference>
<dbReference type="GO" id="GO:0047360">
    <property type="term" value="F:undecaprenyl-phosphate galactose phosphotransferase activity"/>
    <property type="evidence" value="ECO:0007669"/>
    <property type="project" value="UniProtKB-EC"/>
</dbReference>
<dbReference type="KEGG" id="tae:TepiRe1_1916"/>
<evidence type="ECO:0000256" key="1">
    <source>
        <dbReference type="ARBA" id="ARBA00006464"/>
    </source>
</evidence>
<dbReference type="EMBL" id="HF563609">
    <property type="protein sequence ID" value="CCP26732.1"/>
    <property type="molecule type" value="Genomic_DNA"/>
</dbReference>
<dbReference type="eggNOG" id="COG2148">
    <property type="taxonomic scope" value="Bacteria"/>
</dbReference>
<keyword evidence="4" id="KW-0808">Transferase</keyword>
<comment type="similarity">
    <text evidence="1">Belongs to the bacterial sugar transferase family.</text>
</comment>
<dbReference type="KEGG" id="tep:TepRe1_1777"/>